<accession>A0A6L5XDU6</accession>
<dbReference type="InterPro" id="IPR007466">
    <property type="entry name" value="Peptidyl-Arg-deiminase_porph"/>
</dbReference>
<comment type="caution">
    <text evidence="2">The sequence shown here is derived from an EMBL/GenBank/DDBJ whole genome shotgun (WGS) entry which is preliminary data.</text>
</comment>
<dbReference type="GO" id="GO:0004668">
    <property type="term" value="F:protein-arginine deiminase activity"/>
    <property type="evidence" value="ECO:0007669"/>
    <property type="project" value="InterPro"/>
</dbReference>
<dbReference type="GO" id="GO:0009446">
    <property type="term" value="P:putrescine biosynthetic process"/>
    <property type="evidence" value="ECO:0007669"/>
    <property type="project" value="InterPro"/>
</dbReference>
<dbReference type="Proteomes" id="UP000483362">
    <property type="component" value="Unassembled WGS sequence"/>
</dbReference>
<reference evidence="2 3" key="1">
    <citation type="submission" date="2019-08" db="EMBL/GenBank/DDBJ databases">
        <title>In-depth cultivation of the pig gut microbiome towards novel bacterial diversity and tailored functional studies.</title>
        <authorList>
            <person name="Wylensek D."/>
            <person name="Hitch T.C.A."/>
            <person name="Clavel T."/>
        </authorList>
    </citation>
    <scope>NUCLEOTIDE SEQUENCE [LARGE SCALE GENOMIC DNA]</scope>
    <source>
        <strain evidence="2 3">Oil-RF-744-WCA-WT-10</strain>
    </source>
</reference>
<dbReference type="Gene3D" id="3.75.10.10">
    <property type="entry name" value="L-arginine/glycine Amidinotransferase, Chain A"/>
    <property type="match status" value="1"/>
</dbReference>
<dbReference type="RefSeq" id="WP_154328887.1">
    <property type="nucleotide sequence ID" value="NZ_CP045696.1"/>
</dbReference>
<dbReference type="SUPFAM" id="SSF55909">
    <property type="entry name" value="Pentein"/>
    <property type="match status" value="1"/>
</dbReference>
<dbReference type="Pfam" id="PF04371">
    <property type="entry name" value="PAD_porph"/>
    <property type="match status" value="1"/>
</dbReference>
<keyword evidence="3" id="KW-1185">Reference proteome</keyword>
<keyword evidence="1" id="KW-0378">Hydrolase</keyword>
<protein>
    <submittedName>
        <fullName evidence="2">Agmatine deiminase family protein</fullName>
    </submittedName>
</protein>
<sequence length="349" mass="38771">MNNINKDINLPAEWVAQDAILIAWPHAATDWDYILEETVACYKQIARHILDCEDLIVVTPNVEQAKADMAGIMAHAPHQVHFYCIDTNDTWARDFGPVTVSVDGHTTAIDFKFNAWGMKYAADKDNQIVRQLDAHHIFNQPVVDCHDFVLEGGSIESDGNGTLMTTTSCLLACNRNEKMQLPDIEQYLKATLGAKHIIWLKHGMVAGDDTDGHIDTLARFAPGNVIVYNGAGDQHDAQARSLDEMKKELAAARNSEGQPYRLVELPLPRPIYDEKGCRLPATYANFLVTNGQVLVPTYNQEDIDTKALETLQQAFPGRTATGIDCTSLIKQHGSLHCVTMQIPHNTLKL</sequence>
<gene>
    <name evidence="2" type="ORF">FYJ29_09040</name>
</gene>
<name>A0A6L5XDU6_9BACT</name>
<evidence type="ECO:0000313" key="3">
    <source>
        <dbReference type="Proteomes" id="UP000483362"/>
    </source>
</evidence>
<dbReference type="GO" id="GO:0047632">
    <property type="term" value="F:agmatine deiminase activity"/>
    <property type="evidence" value="ECO:0007669"/>
    <property type="project" value="TreeGrafter"/>
</dbReference>
<evidence type="ECO:0000256" key="1">
    <source>
        <dbReference type="ARBA" id="ARBA00022801"/>
    </source>
</evidence>
<organism evidence="2 3">
    <name type="scientific">Sodaliphilus pleomorphus</name>
    <dbReference type="NCBI Taxonomy" id="2606626"/>
    <lineage>
        <taxon>Bacteria</taxon>
        <taxon>Pseudomonadati</taxon>
        <taxon>Bacteroidota</taxon>
        <taxon>Bacteroidia</taxon>
        <taxon>Bacteroidales</taxon>
        <taxon>Muribaculaceae</taxon>
        <taxon>Sodaliphilus</taxon>
    </lineage>
</organism>
<evidence type="ECO:0000313" key="2">
    <source>
        <dbReference type="EMBL" id="MSS17897.1"/>
    </source>
</evidence>
<proteinExistence type="predicted"/>
<dbReference type="AlphaFoldDB" id="A0A6L5XDU6"/>
<dbReference type="PANTHER" id="PTHR31377">
    <property type="entry name" value="AGMATINE DEIMINASE-RELATED"/>
    <property type="match status" value="1"/>
</dbReference>
<dbReference type="PANTHER" id="PTHR31377:SF0">
    <property type="entry name" value="AGMATINE DEIMINASE-RELATED"/>
    <property type="match status" value="1"/>
</dbReference>
<dbReference type="EMBL" id="VULT01000013">
    <property type="protein sequence ID" value="MSS17897.1"/>
    <property type="molecule type" value="Genomic_DNA"/>
</dbReference>